<evidence type="ECO:0000259" key="8">
    <source>
        <dbReference type="PROSITE" id="PS51667"/>
    </source>
</evidence>
<dbReference type="eggNOG" id="ENOG502QRK7">
    <property type="taxonomic scope" value="Eukaryota"/>
</dbReference>
<feature type="short sequence motif" description="Bipartite nuclear localization signal" evidence="4">
    <location>
        <begin position="232"/>
        <end position="239"/>
    </location>
</feature>
<dbReference type="SMART" id="SM00951">
    <property type="entry name" value="QLQ"/>
    <property type="match status" value="1"/>
</dbReference>
<dbReference type="OMA" id="GEDCWRS"/>
<evidence type="ECO:0000256" key="1">
    <source>
        <dbReference type="ARBA" id="ARBA00004123"/>
    </source>
</evidence>
<feature type="region of interest" description="Disordered" evidence="6">
    <location>
        <begin position="306"/>
        <end position="348"/>
    </location>
</feature>
<dbReference type="InterPro" id="IPR031137">
    <property type="entry name" value="GRF"/>
</dbReference>
<evidence type="ECO:0000313" key="10">
    <source>
        <dbReference type="Proteomes" id="UP000030748"/>
    </source>
</evidence>
<dbReference type="InterPro" id="IPR014977">
    <property type="entry name" value="WRC_dom"/>
</dbReference>
<feature type="compositionally biased region" description="Low complexity" evidence="6">
    <location>
        <begin position="396"/>
        <end position="407"/>
    </location>
</feature>
<evidence type="ECO:0000256" key="3">
    <source>
        <dbReference type="ARBA" id="ARBA00023242"/>
    </source>
</evidence>
<keyword evidence="5" id="KW-0804">Transcription</keyword>
<dbReference type="PANTHER" id="PTHR31602:SF42">
    <property type="entry name" value="GROWTH-REGULATING FACTOR 2"/>
    <property type="match status" value="1"/>
</dbReference>
<feature type="compositionally biased region" description="Gly residues" evidence="6">
    <location>
        <begin position="91"/>
        <end position="101"/>
    </location>
</feature>
<feature type="compositionally biased region" description="Polar residues" evidence="6">
    <location>
        <begin position="516"/>
        <end position="527"/>
    </location>
</feature>
<dbReference type="Pfam" id="PF08880">
    <property type="entry name" value="QLQ"/>
    <property type="match status" value="1"/>
</dbReference>
<dbReference type="GO" id="GO:0006351">
    <property type="term" value="P:DNA-templated transcription"/>
    <property type="evidence" value="ECO:0007669"/>
    <property type="project" value="UniProtKB-UniRule"/>
</dbReference>
<dbReference type="InterPro" id="IPR014978">
    <property type="entry name" value="Gln-Leu-Gln_QLQ"/>
</dbReference>
<reference evidence="9 10" key="1">
    <citation type="journal article" date="2013" name="Proc. Natl. Acad. Sci. U.S.A.">
        <title>Fine-scale variation in meiotic recombination in Mimulus inferred from population shotgun sequencing.</title>
        <authorList>
            <person name="Hellsten U."/>
            <person name="Wright K.M."/>
            <person name="Jenkins J."/>
            <person name="Shu S."/>
            <person name="Yuan Y."/>
            <person name="Wessler S.R."/>
            <person name="Schmutz J."/>
            <person name="Willis J.H."/>
            <person name="Rokhsar D.S."/>
        </authorList>
    </citation>
    <scope>NUCLEOTIDE SEQUENCE [LARGE SCALE GENOMIC DNA]</scope>
    <source>
        <strain evidence="10">cv. DUN x IM62</strain>
    </source>
</reference>
<evidence type="ECO:0000256" key="5">
    <source>
        <dbReference type="RuleBase" id="RU367127"/>
    </source>
</evidence>
<comment type="similarity">
    <text evidence="2 5">Belongs to the GRF family.</text>
</comment>
<evidence type="ECO:0000259" key="7">
    <source>
        <dbReference type="PROSITE" id="PS51666"/>
    </source>
</evidence>
<dbReference type="GO" id="GO:0005634">
    <property type="term" value="C:nucleus"/>
    <property type="evidence" value="ECO:0007669"/>
    <property type="project" value="UniProtKB-SubCell"/>
</dbReference>
<dbReference type="AlphaFoldDB" id="A0A022RX39"/>
<name>A0A022RX39_ERYGU</name>
<feature type="short sequence motif" description="Bipartite nuclear localization signal" evidence="4">
    <location>
        <begin position="204"/>
        <end position="214"/>
    </location>
</feature>
<dbReference type="KEGG" id="egt:105973644"/>
<gene>
    <name evidence="9" type="ORF">MIMGU_mgv1a003526mg</name>
</gene>
<evidence type="ECO:0000256" key="2">
    <source>
        <dbReference type="ARBA" id="ARBA00008122"/>
    </source>
</evidence>
<dbReference type="Proteomes" id="UP000030748">
    <property type="component" value="Unassembled WGS sequence"/>
</dbReference>
<dbReference type="GO" id="GO:0099402">
    <property type="term" value="P:plant organ development"/>
    <property type="evidence" value="ECO:0007669"/>
    <property type="project" value="UniProtKB-ARBA"/>
</dbReference>
<accession>A0A022RX39</accession>
<feature type="domain" description="QLQ" evidence="7">
    <location>
        <begin position="137"/>
        <end position="172"/>
    </location>
</feature>
<comment type="domain">
    <text evidence="5">The QLQ domain and WRC domain may be involved in protein-protein interaction and DNA-binding, respectively.</text>
</comment>
<proteinExistence type="inferred from homology"/>
<dbReference type="PROSITE" id="PS51666">
    <property type="entry name" value="QLQ"/>
    <property type="match status" value="1"/>
</dbReference>
<feature type="compositionally biased region" description="Polar residues" evidence="6">
    <location>
        <begin position="7"/>
        <end position="17"/>
    </location>
</feature>
<dbReference type="OrthoDB" id="1927209at2759"/>
<keyword evidence="10" id="KW-1185">Reference proteome</keyword>
<evidence type="ECO:0000313" key="9">
    <source>
        <dbReference type="EMBL" id="EYU44521.1"/>
    </source>
</evidence>
<dbReference type="STRING" id="4155.A0A022RX39"/>
<keyword evidence="3 4" id="KW-0539">Nucleus</keyword>
<dbReference type="GO" id="GO:0006355">
    <property type="term" value="P:regulation of DNA-templated transcription"/>
    <property type="evidence" value="ECO:0007669"/>
    <property type="project" value="InterPro"/>
</dbReference>
<dbReference type="PhylomeDB" id="A0A022RX39"/>
<dbReference type="PROSITE" id="PS51667">
    <property type="entry name" value="WRC"/>
    <property type="match status" value="1"/>
</dbReference>
<feature type="region of interest" description="Disordered" evidence="6">
    <location>
        <begin position="1"/>
        <end position="104"/>
    </location>
</feature>
<evidence type="ECO:0000256" key="4">
    <source>
        <dbReference type="PROSITE-ProRule" id="PRU01002"/>
    </source>
</evidence>
<feature type="compositionally biased region" description="Basic and acidic residues" evidence="6">
    <location>
        <begin position="201"/>
        <end position="230"/>
    </location>
</feature>
<keyword evidence="5" id="KW-0010">Activator</keyword>
<sequence length="580" mass="61945">MDFGVVVSSNKQPSPTTEPRDENRHGSANLKHQRSEFADDSWRLPKMPKPGDEVDSTSESFAAFGRSTLWPSPADDGQKMLSFSSAEPRGGDGGGGGGGGSSRSIAFSICQDEHHSRTGGGGLNGGVRGPFARLKGPFTPSQWMELEHQALIYKHIVANVPVPSNLLVPLKRSLYAYGSYASNLLGWGPFHLGYSGSNDPEPGRCRRTDGKKWRCSRDSVPDQKYCERHINRGRHRSRKPVEGQNNGHAIVSGSSSTTSLSLSKLPSIPSSSLSSPSLVHHPFSSMQQPNSAAATDHLITRSQGFQGGLSLIPSSTTGPKSKDGPPFSTQSQQQQQPHNVPPFVGPSQSEFGFVSSHSLLNPSEERIFSYMNTTTNNTAPTTTTDSFLPYDPNLESNNNNQHSSSVHHFMDDWPKAAHQSNRAPVSWPEELKSDWTQLSMSIPMPASSQERSTEPAHGLDQIHMGLDLGDRTHMGRDLGPVNWGNAMGGPLGEVLTSTGGAGAGDTFPSGKAGWRNSGTREIGSSPTGVLQKSTFVSLSNSSSGSSPPLSAENKKVHESSILCNDLLGSAVASSAAIQSL</sequence>
<keyword evidence="5" id="KW-0805">Transcription regulation</keyword>
<organism evidence="9 10">
    <name type="scientific">Erythranthe guttata</name>
    <name type="common">Yellow monkey flower</name>
    <name type="synonym">Mimulus guttatus</name>
    <dbReference type="NCBI Taxonomy" id="4155"/>
    <lineage>
        <taxon>Eukaryota</taxon>
        <taxon>Viridiplantae</taxon>
        <taxon>Streptophyta</taxon>
        <taxon>Embryophyta</taxon>
        <taxon>Tracheophyta</taxon>
        <taxon>Spermatophyta</taxon>
        <taxon>Magnoliopsida</taxon>
        <taxon>eudicotyledons</taxon>
        <taxon>Gunneridae</taxon>
        <taxon>Pentapetalae</taxon>
        <taxon>asterids</taxon>
        <taxon>lamiids</taxon>
        <taxon>Lamiales</taxon>
        <taxon>Phrymaceae</taxon>
        <taxon>Erythranthe</taxon>
    </lineage>
</organism>
<comment type="subcellular location">
    <subcellularLocation>
        <location evidence="1 4 5">Nucleus</location>
    </subcellularLocation>
</comment>
<dbReference type="Pfam" id="PF08879">
    <property type="entry name" value="WRC"/>
    <property type="match status" value="1"/>
</dbReference>
<protein>
    <recommendedName>
        <fullName evidence="5">Growth-regulating factor</fullName>
    </recommendedName>
</protein>
<comment type="function">
    <text evidence="5">Transcription activator.</text>
</comment>
<dbReference type="GO" id="GO:0005524">
    <property type="term" value="F:ATP binding"/>
    <property type="evidence" value="ECO:0007669"/>
    <property type="project" value="UniProtKB-UniRule"/>
</dbReference>
<feature type="compositionally biased region" description="Basic and acidic residues" evidence="6">
    <location>
        <begin position="33"/>
        <end position="43"/>
    </location>
</feature>
<feature type="region of interest" description="Disordered" evidence="6">
    <location>
        <begin position="196"/>
        <end position="293"/>
    </location>
</feature>
<feature type="compositionally biased region" description="Low complexity" evidence="6">
    <location>
        <begin position="374"/>
        <end position="384"/>
    </location>
</feature>
<evidence type="ECO:0000256" key="6">
    <source>
        <dbReference type="SAM" id="MobiDB-lite"/>
    </source>
</evidence>
<feature type="domain" description="WRC" evidence="8">
    <location>
        <begin position="199"/>
        <end position="243"/>
    </location>
</feature>
<feature type="region of interest" description="Disordered" evidence="6">
    <location>
        <begin position="495"/>
        <end position="527"/>
    </location>
</feature>
<dbReference type="EMBL" id="KI630214">
    <property type="protein sequence ID" value="EYU44521.1"/>
    <property type="molecule type" value="Genomic_DNA"/>
</dbReference>
<dbReference type="PANTHER" id="PTHR31602">
    <property type="entry name" value="GROWTH-REGULATING FACTOR 5"/>
    <property type="match status" value="1"/>
</dbReference>
<feature type="compositionally biased region" description="Low complexity" evidence="6">
    <location>
        <begin position="252"/>
        <end position="285"/>
    </location>
</feature>
<feature type="region of interest" description="Disordered" evidence="6">
    <location>
        <begin position="374"/>
        <end position="407"/>
    </location>
</feature>